<evidence type="ECO:0000256" key="10">
    <source>
        <dbReference type="HAMAP-Rule" id="MF_00139"/>
    </source>
</evidence>
<comment type="pathway">
    <text evidence="1 10">Purine metabolism; IMP biosynthesis via de novo pathway; IMP from 5-formamido-1-(5-phospho-D-ribosyl)imidazole-4-carboxamide: step 1/1.</text>
</comment>
<evidence type="ECO:0000256" key="4">
    <source>
        <dbReference type="ARBA" id="ARBA00022679"/>
    </source>
</evidence>
<dbReference type="InterPro" id="IPR011607">
    <property type="entry name" value="MGS-like_dom"/>
</dbReference>
<comment type="domain">
    <text evidence="10">The IMP cyclohydrolase activity resides in the N-terminal region.</text>
</comment>
<protein>
    <recommendedName>
        <fullName evidence="10">Bifunctional purine biosynthesis protein PurH</fullName>
    </recommendedName>
    <domain>
        <recommendedName>
            <fullName evidence="10">Phosphoribosylaminoimidazolecarboxamide formyltransferase</fullName>
            <ecNumber evidence="10">2.1.2.3</ecNumber>
        </recommendedName>
        <alternativeName>
            <fullName evidence="10">AICAR transformylase</fullName>
        </alternativeName>
    </domain>
    <domain>
        <recommendedName>
            <fullName evidence="10">IMP cyclohydrolase</fullName>
            <ecNumber evidence="10">3.5.4.10</ecNumber>
        </recommendedName>
        <alternativeName>
            <fullName evidence="10">ATIC</fullName>
        </alternativeName>
        <alternativeName>
            <fullName evidence="10">IMP synthase</fullName>
        </alternativeName>
        <alternativeName>
            <fullName evidence="10">Inosinicase</fullName>
        </alternativeName>
    </domain>
</protein>
<dbReference type="InterPro" id="IPR024051">
    <property type="entry name" value="AICAR_Tfase_dup_dom_sf"/>
</dbReference>
<dbReference type="SUPFAM" id="SSF53927">
    <property type="entry name" value="Cytidine deaminase-like"/>
    <property type="match status" value="1"/>
</dbReference>
<keyword evidence="13" id="KW-1185">Reference proteome</keyword>
<dbReference type="SMART" id="SM00798">
    <property type="entry name" value="AICARFT_IMPCHas"/>
    <property type="match status" value="1"/>
</dbReference>
<evidence type="ECO:0000256" key="2">
    <source>
        <dbReference type="ARBA" id="ARBA00004954"/>
    </source>
</evidence>
<dbReference type="CDD" id="cd01421">
    <property type="entry name" value="IMPCH"/>
    <property type="match status" value="1"/>
</dbReference>
<dbReference type="NCBIfam" id="NF002049">
    <property type="entry name" value="PRK00881.1"/>
    <property type="match status" value="1"/>
</dbReference>
<proteinExistence type="inferred from homology"/>
<comment type="similarity">
    <text evidence="3 10">Belongs to the PurH family.</text>
</comment>
<dbReference type="EC" id="2.1.2.3" evidence="10"/>
<dbReference type="PROSITE" id="PS51855">
    <property type="entry name" value="MGS"/>
    <property type="match status" value="1"/>
</dbReference>
<accession>A0A919EVC5</accession>
<dbReference type="RefSeq" id="WP_189978540.1">
    <property type="nucleotide sequence ID" value="NZ_BNBF01000002.1"/>
</dbReference>
<dbReference type="NCBIfam" id="TIGR00355">
    <property type="entry name" value="purH"/>
    <property type="match status" value="1"/>
</dbReference>
<keyword evidence="4 10" id="KW-0808">Transferase</keyword>
<dbReference type="GO" id="GO:0006189">
    <property type="term" value="P:'de novo' IMP biosynthetic process"/>
    <property type="evidence" value="ECO:0007669"/>
    <property type="project" value="UniProtKB-UniRule"/>
</dbReference>
<comment type="pathway">
    <text evidence="2 10">Purine metabolism; IMP biosynthesis via de novo pathway; 5-formamido-1-(5-phospho-D-ribosyl)imidazole-4-carboxamide from 5-amino-1-(5-phospho-D-ribosyl)imidazole-4-carboxamide (10-formyl THF route): step 1/1.</text>
</comment>
<keyword evidence="5 10" id="KW-0658">Purine biosynthesis</keyword>
<dbReference type="InterPro" id="IPR036914">
    <property type="entry name" value="MGS-like_dom_sf"/>
</dbReference>
<dbReference type="SMART" id="SM00851">
    <property type="entry name" value="MGS"/>
    <property type="match status" value="1"/>
</dbReference>
<dbReference type="FunFam" id="3.40.140.20:FF:000001">
    <property type="entry name" value="Bifunctional purine biosynthesis protein PurH"/>
    <property type="match status" value="1"/>
</dbReference>
<dbReference type="PANTHER" id="PTHR11692:SF0">
    <property type="entry name" value="BIFUNCTIONAL PURINE BIOSYNTHESIS PROTEIN ATIC"/>
    <property type="match status" value="1"/>
</dbReference>
<dbReference type="GO" id="GO:0004643">
    <property type="term" value="F:phosphoribosylaminoimidazolecarboxamide formyltransferase activity"/>
    <property type="evidence" value="ECO:0007669"/>
    <property type="project" value="UniProtKB-UniRule"/>
</dbReference>
<dbReference type="GO" id="GO:0003937">
    <property type="term" value="F:IMP cyclohydrolase activity"/>
    <property type="evidence" value="ECO:0007669"/>
    <property type="project" value="UniProtKB-UniRule"/>
</dbReference>
<dbReference type="Pfam" id="PF02142">
    <property type="entry name" value="MGS"/>
    <property type="match status" value="1"/>
</dbReference>
<evidence type="ECO:0000256" key="3">
    <source>
        <dbReference type="ARBA" id="ARBA00007667"/>
    </source>
</evidence>
<dbReference type="FunFam" id="3.40.140.20:FF:000002">
    <property type="entry name" value="Bifunctional purine biosynthesis protein PurH"/>
    <property type="match status" value="1"/>
</dbReference>
<evidence type="ECO:0000256" key="1">
    <source>
        <dbReference type="ARBA" id="ARBA00004844"/>
    </source>
</evidence>
<evidence type="ECO:0000256" key="8">
    <source>
        <dbReference type="ARBA" id="ARBA00050488"/>
    </source>
</evidence>
<dbReference type="Gene3D" id="3.40.140.20">
    <property type="match status" value="2"/>
</dbReference>
<keyword evidence="7 10" id="KW-0511">Multifunctional enzyme</keyword>
<evidence type="ECO:0000256" key="9">
    <source>
        <dbReference type="ARBA" id="ARBA00050687"/>
    </source>
</evidence>
<evidence type="ECO:0000256" key="5">
    <source>
        <dbReference type="ARBA" id="ARBA00022755"/>
    </source>
</evidence>
<evidence type="ECO:0000259" key="11">
    <source>
        <dbReference type="PROSITE" id="PS51855"/>
    </source>
</evidence>
<dbReference type="EMBL" id="BNBF01000002">
    <property type="protein sequence ID" value="GHG37272.1"/>
    <property type="molecule type" value="Genomic_DNA"/>
</dbReference>
<reference evidence="13" key="1">
    <citation type="journal article" date="2019" name="Int. J. Syst. Evol. Microbiol.">
        <title>The Global Catalogue of Microorganisms (GCM) 10K type strain sequencing project: providing services to taxonomists for standard genome sequencing and annotation.</title>
        <authorList>
            <consortium name="The Broad Institute Genomics Platform"/>
            <consortium name="The Broad Institute Genome Sequencing Center for Infectious Disease"/>
            <person name="Wu L."/>
            <person name="Ma J."/>
        </authorList>
    </citation>
    <scope>NUCLEOTIDE SEQUENCE [LARGE SCALE GENOMIC DNA]</scope>
    <source>
        <strain evidence="13">JCM 4253</strain>
    </source>
</reference>
<dbReference type="AlphaFoldDB" id="A0A919EVC5"/>
<evidence type="ECO:0000313" key="12">
    <source>
        <dbReference type="EMBL" id="GHG37272.1"/>
    </source>
</evidence>
<comment type="catalytic activity">
    <reaction evidence="8 10">
        <text>(6R)-10-formyltetrahydrofolate + 5-amino-1-(5-phospho-beta-D-ribosyl)imidazole-4-carboxamide = 5-formamido-1-(5-phospho-D-ribosyl)imidazole-4-carboxamide + (6S)-5,6,7,8-tetrahydrofolate</text>
        <dbReference type="Rhea" id="RHEA:22192"/>
        <dbReference type="ChEBI" id="CHEBI:57453"/>
        <dbReference type="ChEBI" id="CHEBI:58467"/>
        <dbReference type="ChEBI" id="CHEBI:58475"/>
        <dbReference type="ChEBI" id="CHEBI:195366"/>
        <dbReference type="EC" id="2.1.2.3"/>
    </reaction>
</comment>
<evidence type="ECO:0000256" key="7">
    <source>
        <dbReference type="ARBA" id="ARBA00023268"/>
    </source>
</evidence>
<dbReference type="InterPro" id="IPR002695">
    <property type="entry name" value="PurH-like"/>
</dbReference>
<dbReference type="HAMAP" id="MF_00139">
    <property type="entry name" value="PurH"/>
    <property type="match status" value="1"/>
</dbReference>
<evidence type="ECO:0000256" key="6">
    <source>
        <dbReference type="ARBA" id="ARBA00022801"/>
    </source>
</evidence>
<name>A0A919EVC5_9ACTN</name>
<dbReference type="SUPFAM" id="SSF52335">
    <property type="entry name" value="Methylglyoxal synthase-like"/>
    <property type="match status" value="1"/>
</dbReference>
<dbReference type="FunFam" id="3.40.50.1380:FF:000001">
    <property type="entry name" value="Bifunctional purine biosynthesis protein PurH"/>
    <property type="match status" value="1"/>
</dbReference>
<dbReference type="GO" id="GO:0005829">
    <property type="term" value="C:cytosol"/>
    <property type="evidence" value="ECO:0007669"/>
    <property type="project" value="TreeGrafter"/>
</dbReference>
<dbReference type="Pfam" id="PF01808">
    <property type="entry name" value="AICARFT_IMPCHas"/>
    <property type="match status" value="1"/>
</dbReference>
<dbReference type="PIRSF" id="PIRSF000414">
    <property type="entry name" value="AICARFT_IMPCHas"/>
    <property type="match status" value="1"/>
</dbReference>
<dbReference type="Proteomes" id="UP000619355">
    <property type="component" value="Unassembled WGS sequence"/>
</dbReference>
<comment type="catalytic activity">
    <reaction evidence="9 10">
        <text>IMP + H2O = 5-formamido-1-(5-phospho-D-ribosyl)imidazole-4-carboxamide</text>
        <dbReference type="Rhea" id="RHEA:18445"/>
        <dbReference type="ChEBI" id="CHEBI:15377"/>
        <dbReference type="ChEBI" id="CHEBI:58053"/>
        <dbReference type="ChEBI" id="CHEBI:58467"/>
        <dbReference type="EC" id="3.5.4.10"/>
    </reaction>
</comment>
<keyword evidence="6 10" id="KW-0378">Hydrolase</keyword>
<dbReference type="EC" id="3.5.4.10" evidence="10"/>
<dbReference type="PANTHER" id="PTHR11692">
    <property type="entry name" value="BIFUNCTIONAL PURINE BIOSYNTHESIS PROTEIN PURH"/>
    <property type="match status" value="1"/>
</dbReference>
<sequence length="520" mass="55621">MTAESNKRAIRRALVSVYDKTGLEELARGLHEAGVELVSTGSTAGRIAAAGVPVTKVEELTGFPECLDGRVKTLHPKVHAGILADLRLDSHREQLAELGVEPFDLVVVNLYPFRETVASGASPDECVEQIDIGGPSMVRAAAKNHPSVAVVTSPQRYADVLAAVKDGGFDLAARKRLAAEAFRHTAEYDIAVSSWFASSYAPVDESRFPDFLGSAYERKNTLRYGENPHQDAALYVDGTGGLAEAEQLHGKEMSYNNYTDTDAARRAAYDHAEPCVAIIKHANPCGIAIGADVAEAHRKAHACDPVSAYGGVIAVNRPVSKELAEQVAEIFTEVIVAPDYEEGALEALTKKKNIRVLRCPDGPAQPVEVKPIDGGALLQVTDRLQAEGDDPAHWTLASGEALSAEELRELAFAWKACRAVKSNAILLAKDGASVGVGMGQVNRVDSCKLAVERAGEERARGSYAASDAFFPFPDGPQILIDAGVRAIVQPGGSIRDEQVVEAAKKAGVTMYFTGTRHFFH</sequence>
<comment type="caution">
    <text evidence="12">The sequence shown here is derived from an EMBL/GenBank/DDBJ whole genome shotgun (WGS) entry which is preliminary data.</text>
</comment>
<evidence type="ECO:0000313" key="13">
    <source>
        <dbReference type="Proteomes" id="UP000619355"/>
    </source>
</evidence>
<gene>
    <name evidence="10 12" type="primary">purH</name>
    <name evidence="12" type="ORF">GCM10018980_08740</name>
</gene>
<organism evidence="12 13">
    <name type="scientific">Streptomyces capoamus</name>
    <dbReference type="NCBI Taxonomy" id="68183"/>
    <lineage>
        <taxon>Bacteria</taxon>
        <taxon>Bacillati</taxon>
        <taxon>Actinomycetota</taxon>
        <taxon>Actinomycetes</taxon>
        <taxon>Kitasatosporales</taxon>
        <taxon>Streptomycetaceae</taxon>
        <taxon>Streptomyces</taxon>
    </lineage>
</organism>
<dbReference type="InterPro" id="IPR016193">
    <property type="entry name" value="Cytidine_deaminase-like"/>
</dbReference>
<feature type="domain" description="MGS-like" evidence="11">
    <location>
        <begin position="1"/>
        <end position="152"/>
    </location>
</feature>
<dbReference type="Gene3D" id="3.40.50.1380">
    <property type="entry name" value="Methylglyoxal synthase-like domain"/>
    <property type="match status" value="1"/>
</dbReference>